<dbReference type="Gene3D" id="3.40.50.2300">
    <property type="match status" value="2"/>
</dbReference>
<keyword evidence="2 5" id="KW-0238">DNA-binding</keyword>
<reference evidence="5 6" key="1">
    <citation type="journal article" date="2014" name="Genome Announc.">
        <title>Draft Genome Sequence of Cytophaga fermentans JCM 21142T, a Facultative Anaerobe Isolated from Marine Mud.</title>
        <authorList>
            <person name="Starns D."/>
            <person name="Oshima K."/>
            <person name="Suda W."/>
            <person name="Iino T."/>
            <person name="Yuki M."/>
            <person name="Inoue J."/>
            <person name="Kitamura K."/>
            <person name="Iida T."/>
            <person name="Darby A."/>
            <person name="Hattori M."/>
            <person name="Ohkuma M."/>
        </authorList>
    </citation>
    <scope>NUCLEOTIDE SEQUENCE [LARGE SCALE GENOMIC DNA]</scope>
    <source>
        <strain evidence="5 6">JCM 21142</strain>
    </source>
</reference>
<dbReference type="EMBL" id="BAMD01000007">
    <property type="protein sequence ID" value="GAF02200.1"/>
    <property type="molecule type" value="Genomic_DNA"/>
</dbReference>
<dbReference type="STRING" id="869213.GCA_000517085_00666"/>
<dbReference type="SMART" id="SM00345">
    <property type="entry name" value="HTH_GNTR"/>
    <property type="match status" value="1"/>
</dbReference>
<dbReference type="PANTHER" id="PTHR38445:SF10">
    <property type="entry name" value="GNTR-FAMILY TRANSCRIPTIONAL REGULATOR"/>
    <property type="match status" value="1"/>
</dbReference>
<dbReference type="eggNOG" id="COG1609">
    <property type="taxonomic scope" value="Bacteria"/>
</dbReference>
<dbReference type="InterPro" id="IPR028082">
    <property type="entry name" value="Peripla_BP_I"/>
</dbReference>
<proteinExistence type="predicted"/>
<organism evidence="5 6">
    <name type="scientific">Saccharicrinis fermentans DSM 9555 = JCM 21142</name>
    <dbReference type="NCBI Taxonomy" id="869213"/>
    <lineage>
        <taxon>Bacteria</taxon>
        <taxon>Pseudomonadati</taxon>
        <taxon>Bacteroidota</taxon>
        <taxon>Bacteroidia</taxon>
        <taxon>Marinilabiliales</taxon>
        <taxon>Marinilabiliaceae</taxon>
        <taxon>Saccharicrinis</taxon>
    </lineage>
</organism>
<keyword evidence="1" id="KW-0805">Transcription regulation</keyword>
<dbReference type="SUPFAM" id="SSF46785">
    <property type="entry name" value="Winged helix' DNA-binding domain"/>
    <property type="match status" value="1"/>
</dbReference>
<dbReference type="SUPFAM" id="SSF53822">
    <property type="entry name" value="Periplasmic binding protein-like I"/>
    <property type="match status" value="1"/>
</dbReference>
<gene>
    <name evidence="5" type="ORF">JCM21142_3828</name>
</gene>
<dbReference type="PROSITE" id="PS50949">
    <property type="entry name" value="HTH_GNTR"/>
    <property type="match status" value="1"/>
</dbReference>
<sequence>MSNFIPKVNNNSSVPKFLQLVRSFEDAVKSKLLDVGDMLPSVNELCKECGLSRDTVFKAYTELKNRKLIESVPNKGYYVASATQNVFLFLDTFKAYKEVLYGAFRNALPSSYNVDVHFHHYNPRVFEDIVLNAIGKYSHYIIMNFDDKKVKSAVTKIDPSKLLCIDWSINVPEQCSFLGQDFGDPVYDNMVLIQERLKKYKKLVFIYPEFTNHPIQTISAFEAFCVDHHFDYEIIYKVKDIVVQRGELYFTVSDRVMAKILDFAQELNYSTGTDIGIISYNETPTKKYIKEGITVISTDFDKIGTKMADFIMSGNKIREFIPTEMILRNSL</sequence>
<feature type="domain" description="HTH gntR-type" evidence="4">
    <location>
        <begin position="14"/>
        <end position="82"/>
    </location>
</feature>
<name>W7XVM3_9BACT</name>
<dbReference type="OrthoDB" id="742238at2"/>
<dbReference type="Pfam" id="PF00392">
    <property type="entry name" value="GntR"/>
    <property type="match status" value="1"/>
</dbReference>
<dbReference type="GO" id="GO:0003677">
    <property type="term" value="F:DNA binding"/>
    <property type="evidence" value="ECO:0007669"/>
    <property type="project" value="UniProtKB-KW"/>
</dbReference>
<dbReference type="GO" id="GO:0003700">
    <property type="term" value="F:DNA-binding transcription factor activity"/>
    <property type="evidence" value="ECO:0007669"/>
    <property type="project" value="InterPro"/>
</dbReference>
<dbReference type="RefSeq" id="WP_161636224.1">
    <property type="nucleotide sequence ID" value="NZ_BAMD01000007.1"/>
</dbReference>
<keyword evidence="6" id="KW-1185">Reference proteome</keyword>
<evidence type="ECO:0000256" key="1">
    <source>
        <dbReference type="ARBA" id="ARBA00023015"/>
    </source>
</evidence>
<keyword evidence="3" id="KW-0804">Transcription</keyword>
<dbReference type="Proteomes" id="UP000019402">
    <property type="component" value="Unassembled WGS sequence"/>
</dbReference>
<dbReference type="AlphaFoldDB" id="W7XVM3"/>
<dbReference type="Gene3D" id="1.10.10.10">
    <property type="entry name" value="Winged helix-like DNA-binding domain superfamily/Winged helix DNA-binding domain"/>
    <property type="match status" value="1"/>
</dbReference>
<dbReference type="CDD" id="cd07377">
    <property type="entry name" value="WHTH_GntR"/>
    <property type="match status" value="1"/>
</dbReference>
<evidence type="ECO:0000259" key="4">
    <source>
        <dbReference type="PROSITE" id="PS50949"/>
    </source>
</evidence>
<evidence type="ECO:0000313" key="5">
    <source>
        <dbReference type="EMBL" id="GAF02200.1"/>
    </source>
</evidence>
<dbReference type="InterPro" id="IPR000524">
    <property type="entry name" value="Tscrpt_reg_HTH_GntR"/>
</dbReference>
<dbReference type="InterPro" id="IPR036388">
    <property type="entry name" value="WH-like_DNA-bd_sf"/>
</dbReference>
<comment type="caution">
    <text evidence="5">The sequence shown here is derived from an EMBL/GenBank/DDBJ whole genome shotgun (WGS) entry which is preliminary data.</text>
</comment>
<evidence type="ECO:0000313" key="6">
    <source>
        <dbReference type="Proteomes" id="UP000019402"/>
    </source>
</evidence>
<dbReference type="PANTHER" id="PTHR38445">
    <property type="entry name" value="HTH-TYPE TRANSCRIPTIONAL REPRESSOR YTRA"/>
    <property type="match status" value="1"/>
</dbReference>
<protein>
    <submittedName>
        <fullName evidence="5">DNA-binding transcriptional repressor MngR</fullName>
    </submittedName>
</protein>
<accession>W7XVM3</accession>
<dbReference type="InterPro" id="IPR036390">
    <property type="entry name" value="WH_DNA-bd_sf"/>
</dbReference>
<evidence type="ECO:0000256" key="2">
    <source>
        <dbReference type="ARBA" id="ARBA00023125"/>
    </source>
</evidence>
<evidence type="ECO:0000256" key="3">
    <source>
        <dbReference type="ARBA" id="ARBA00023163"/>
    </source>
</evidence>